<dbReference type="Proteomes" id="UP000518605">
    <property type="component" value="Unassembled WGS sequence"/>
</dbReference>
<organism evidence="3 4">
    <name type="scientific">Paenibacillus endophyticus</name>
    <dbReference type="NCBI Taxonomy" id="1294268"/>
    <lineage>
        <taxon>Bacteria</taxon>
        <taxon>Bacillati</taxon>
        <taxon>Bacillota</taxon>
        <taxon>Bacilli</taxon>
        <taxon>Bacillales</taxon>
        <taxon>Paenibacillaceae</taxon>
        <taxon>Paenibacillus</taxon>
    </lineage>
</organism>
<dbReference type="PROSITE" id="PS51257">
    <property type="entry name" value="PROKAR_LIPOPROTEIN"/>
    <property type="match status" value="1"/>
</dbReference>
<evidence type="ECO:0000256" key="1">
    <source>
        <dbReference type="SAM" id="MobiDB-lite"/>
    </source>
</evidence>
<keyword evidence="4" id="KW-1185">Reference proteome</keyword>
<comment type="caution">
    <text evidence="3">The sequence shown here is derived from an EMBL/GenBank/DDBJ whole genome shotgun (WGS) entry which is preliminary data.</text>
</comment>
<keyword evidence="2" id="KW-0732">Signal</keyword>
<evidence type="ECO:0000313" key="4">
    <source>
        <dbReference type="Proteomes" id="UP000518605"/>
    </source>
</evidence>
<dbReference type="InterPro" id="IPR006059">
    <property type="entry name" value="SBP"/>
</dbReference>
<feature type="signal peptide" evidence="2">
    <location>
        <begin position="1"/>
        <end position="24"/>
    </location>
</feature>
<dbReference type="Pfam" id="PF01547">
    <property type="entry name" value="SBP_bac_1"/>
    <property type="match status" value="1"/>
</dbReference>
<proteinExistence type="predicted"/>
<dbReference type="AlphaFoldDB" id="A0A7W5C711"/>
<dbReference type="Gene3D" id="3.40.190.10">
    <property type="entry name" value="Periplasmic binding protein-like II"/>
    <property type="match status" value="2"/>
</dbReference>
<accession>A0A7W5C711</accession>
<feature type="chain" id="PRO_5038427528" evidence="2">
    <location>
        <begin position="25"/>
        <end position="577"/>
    </location>
</feature>
<dbReference type="PANTHER" id="PTHR43649:SF12">
    <property type="entry name" value="DIACETYLCHITOBIOSE BINDING PROTEIN DASA"/>
    <property type="match status" value="1"/>
</dbReference>
<reference evidence="3 4" key="1">
    <citation type="submission" date="2020-08" db="EMBL/GenBank/DDBJ databases">
        <title>Genomic Encyclopedia of Type Strains, Phase III (KMG-III): the genomes of soil and plant-associated and newly described type strains.</title>
        <authorList>
            <person name="Whitman W."/>
        </authorList>
    </citation>
    <scope>NUCLEOTIDE SEQUENCE [LARGE SCALE GENOMIC DNA]</scope>
    <source>
        <strain evidence="3 4">CECT 8234</strain>
    </source>
</reference>
<dbReference type="InterPro" id="IPR050490">
    <property type="entry name" value="Bact_solute-bd_prot1"/>
</dbReference>
<dbReference type="RefSeq" id="WP_183562185.1">
    <property type="nucleotide sequence ID" value="NZ_CBCSLB010000005.1"/>
</dbReference>
<gene>
    <name evidence="3" type="ORF">FHS16_002377</name>
</gene>
<dbReference type="SUPFAM" id="SSF53850">
    <property type="entry name" value="Periplasmic binding protein-like II"/>
    <property type="match status" value="1"/>
</dbReference>
<feature type="region of interest" description="Disordered" evidence="1">
    <location>
        <begin position="37"/>
        <end position="59"/>
    </location>
</feature>
<sequence length="577" mass="64518">MTKRGTKKTLTVSMVMILIAVIFAGCSGNNGNNNAPTNSAASPAATNGEAAAEETPAAPDLTPVEFTINTSDDQLKWDTPINKKITEKTGVTFKYDLTVGDQFQRWDLWLASKDYPDIIVLDPKYTLRYKEAGAIIPLNDLIEKYGPNIKEKFGDKFNLLKDENGDIYSLYSVLLAKEAPADATGNFIVQYDVLKEAGYPEIKTFDQLYEVIKAYKTKHPQVDGKDTIGFGAYMNGWVMKHAFNNPIIWGSGLADHGNYTISDSGEVDYNPVSEATKTYYQFLNKLNNEGMLDKESFSMDEKAFQAKAAQGRILAAYSPNWLLGDAEKSLRAAGQPERAYAHIPIYFNENVVDHSNSSTPTSAGNYQWTISSKTKNPERIIQMIDYLFSDEAQVLTQWGIEGEDYSVVDGKRTVNPELVTKRQTDANIDYDRGFKSVGTGNTFWFGVGHGAKLADGDYSTPLTKDVVELGYDDMTKEVLAKYGKQVWADFLAPVEYVPGFLWQLTPPEATKVEEQKMDDTWRKNIPKIILSKDAAAFEKSWSQMVTEIDKAGVKKVNEAYTKLWKEFIEKYNQNIAG</sequence>
<evidence type="ECO:0000313" key="3">
    <source>
        <dbReference type="EMBL" id="MBB3152327.1"/>
    </source>
</evidence>
<protein>
    <submittedName>
        <fullName evidence="3">Putative aldouronate transport system substrate-binding protein</fullName>
    </submittedName>
</protein>
<dbReference type="PANTHER" id="PTHR43649">
    <property type="entry name" value="ARABINOSE-BINDING PROTEIN-RELATED"/>
    <property type="match status" value="1"/>
</dbReference>
<evidence type="ECO:0000256" key="2">
    <source>
        <dbReference type="SAM" id="SignalP"/>
    </source>
</evidence>
<name>A0A7W5C711_9BACL</name>
<dbReference type="EMBL" id="JACHXW010000006">
    <property type="protein sequence ID" value="MBB3152327.1"/>
    <property type="molecule type" value="Genomic_DNA"/>
</dbReference>